<reference evidence="1 2" key="1">
    <citation type="submission" date="2021-03" db="EMBL/GenBank/DDBJ databases">
        <title>Paenibacillus artemisicola MWE-103 whole genome sequence.</title>
        <authorList>
            <person name="Ham Y.J."/>
        </authorList>
    </citation>
    <scope>NUCLEOTIDE SEQUENCE [LARGE SCALE GENOMIC DNA]</scope>
    <source>
        <strain evidence="1 2">MWE-103</strain>
    </source>
</reference>
<evidence type="ECO:0000313" key="1">
    <source>
        <dbReference type="EMBL" id="MBO7743253.1"/>
    </source>
</evidence>
<dbReference type="SUPFAM" id="SSF159501">
    <property type="entry name" value="EreA/ChaN-like"/>
    <property type="match status" value="1"/>
</dbReference>
<dbReference type="Gene3D" id="3.30.1870.10">
    <property type="entry name" value="EreA-like, domain 2"/>
    <property type="match status" value="1"/>
</dbReference>
<dbReference type="InterPro" id="IPR014622">
    <property type="entry name" value="UCP036794_erythomycin"/>
</dbReference>
<dbReference type="CDD" id="cd14728">
    <property type="entry name" value="Ere-like"/>
    <property type="match status" value="1"/>
</dbReference>
<proteinExistence type="predicted"/>
<dbReference type="PIRSF" id="PIRSF036794">
    <property type="entry name" value="UCP_erythr_ester"/>
    <property type="match status" value="1"/>
</dbReference>
<dbReference type="RefSeq" id="WP_208846300.1">
    <property type="nucleotide sequence ID" value="NZ_JAGGDJ010000002.1"/>
</dbReference>
<dbReference type="EMBL" id="JAGGDJ010000002">
    <property type="protein sequence ID" value="MBO7743253.1"/>
    <property type="molecule type" value="Genomic_DNA"/>
</dbReference>
<keyword evidence="2" id="KW-1185">Reference proteome</keyword>
<name>A0ABS3W4M7_9BACL</name>
<dbReference type="PANTHER" id="PTHR31299">
    <property type="entry name" value="ESTERASE, PUTATIVE (AFU_ORTHOLOGUE AFUA_1G05850)-RELATED"/>
    <property type="match status" value="1"/>
</dbReference>
<dbReference type="Gene3D" id="3.40.1660.10">
    <property type="entry name" value="EreA-like (biosynthetic domain)"/>
    <property type="match status" value="1"/>
</dbReference>
<dbReference type="Pfam" id="PF05139">
    <property type="entry name" value="Erythro_esteras"/>
    <property type="match status" value="1"/>
</dbReference>
<protein>
    <submittedName>
        <fullName evidence="1">Erythromycin esterase family protein</fullName>
    </submittedName>
</protein>
<organism evidence="1 2">
    <name type="scientific">Paenibacillus artemisiicola</name>
    <dbReference type="NCBI Taxonomy" id="1172618"/>
    <lineage>
        <taxon>Bacteria</taxon>
        <taxon>Bacillati</taxon>
        <taxon>Bacillota</taxon>
        <taxon>Bacilli</taxon>
        <taxon>Bacillales</taxon>
        <taxon>Paenibacillaceae</taxon>
        <taxon>Paenibacillus</taxon>
    </lineage>
</organism>
<comment type="caution">
    <text evidence="1">The sequence shown here is derived from an EMBL/GenBank/DDBJ whole genome shotgun (WGS) entry which is preliminary data.</text>
</comment>
<sequence length="420" mass="46471">MEDAVLKAIGKLAKPYRGPDDARELLALASRADYVLLGEASHGTTDYYADRAALTKRLIAEHGFRFVAVEGDWPSCFTLNRYVKGHPEGGADARSALRDFERWPAWMWANRDIAELADWLRAYNAGRAEADKAGFYGIDVYSLWESMDAILRYLETRPGSDLEAAKRAFACFEPHGEDEQRYGAAAALYGEGCEDEVVELLRRLQDEWKDAAAGDREGALAAEMNALAVRGAEAYYRTMIRHDAESWNVRDRHMVEALERLTAFHGPGARAVVWAHNTHVGDARATDMAADGMVNVGQLLREKRGDAVFAVGYGSYGGTVIAGKDWGAPAEEMAVPLAIAGSWEERLHRSGASDKLLLFGGAATALDETELGHRAIGVVYRPSRERGNYVPTVIPKRYDAFIYFDRTRALSPLSAERAYR</sequence>
<dbReference type="InterPro" id="IPR007815">
    <property type="entry name" value="Emycin_Estase"/>
</dbReference>
<dbReference type="Proteomes" id="UP000670947">
    <property type="component" value="Unassembled WGS sequence"/>
</dbReference>
<dbReference type="PANTHER" id="PTHR31299:SF0">
    <property type="entry name" value="ESTERASE, PUTATIVE (AFU_ORTHOLOGUE AFUA_1G05850)-RELATED"/>
    <property type="match status" value="1"/>
</dbReference>
<gene>
    <name evidence="1" type="ORF">I8J29_03540</name>
</gene>
<accession>A0ABS3W4M7</accession>
<dbReference type="InterPro" id="IPR052036">
    <property type="entry name" value="Hydrolase/PRTase-associated"/>
</dbReference>
<evidence type="ECO:0000313" key="2">
    <source>
        <dbReference type="Proteomes" id="UP000670947"/>
    </source>
</evidence>